<evidence type="ECO:0000256" key="6">
    <source>
        <dbReference type="PIRNR" id="PIRNR001093"/>
    </source>
</evidence>
<feature type="domain" description="Glycoside hydrolase family 20 catalytic" evidence="8">
    <location>
        <begin position="210"/>
        <end position="517"/>
    </location>
</feature>
<accession>A0A196SPV6</accession>
<sequence length="565" mass="64476">MALRGYNIKGHDLKNTGIKIVDRLKKICEDTEGCVAFTETGILKDATMPLERDENSVVWIWTEASHVGREPEMPIWPMPKQYTRGDEELVVDAYSFRFLPNKNHPDILAAAKRYTEMMFRDNIPAPVYGNSLVEVKINVADYDVPLNFGVDESYTLDIPADGSPAVISAATVYGAYHAMESLSQLVYFNSAREAFMLKGAPWHIEDAPQYPHRGLLIDSVRHFLPIATVKRIIDSITYSKFNALHWHLSDNEAMVLQTMSAPRFWDSAYTQFERYTQKEMRDIVEYARQRGIRVVPELDVPGHMKSWCTVYPEVCPSVECPEPIDPSTNKAFDLIDRFLTEVTDEGGRDGLFYDDFVHLGGDEVDTSCWESTPRIKQWMADNHMTTTDTYKYTVDHAHRTVFALNRTAVNWEEVVTHIPAPVDKRAIINVWLCSTDVNSIIQKGYRVIVSRRWYLDDLSNTWEVFYNNDITSGVTPENRDKILGGEACMWGETVDTSDWFNTVWPRAAAVGEHLWTPLAKHDVDAALNRLIWFRCLLNRRGIDAAPVMNLKGRAAPNGQGGCYWQ</sequence>
<dbReference type="GO" id="GO:0005975">
    <property type="term" value="P:carbohydrate metabolic process"/>
    <property type="evidence" value="ECO:0007669"/>
    <property type="project" value="InterPro"/>
</dbReference>
<dbReference type="InterPro" id="IPR029018">
    <property type="entry name" value="Hex-like_dom2"/>
</dbReference>
<dbReference type="AlphaFoldDB" id="A0A196SPV6"/>
<evidence type="ECO:0000256" key="5">
    <source>
        <dbReference type="ARBA" id="ARBA00023295"/>
    </source>
</evidence>
<dbReference type="GO" id="GO:0004563">
    <property type="term" value="F:beta-N-acetylhexosaminidase activity"/>
    <property type="evidence" value="ECO:0007669"/>
    <property type="project" value="UniProtKB-EC"/>
</dbReference>
<feature type="active site" description="Proton donor" evidence="7">
    <location>
        <position position="363"/>
    </location>
</feature>
<dbReference type="Gene3D" id="3.30.379.10">
    <property type="entry name" value="Chitobiase/beta-hexosaminidase domain 2-like"/>
    <property type="match status" value="1"/>
</dbReference>
<dbReference type="SUPFAM" id="SSF55545">
    <property type="entry name" value="beta-N-acetylhexosaminidase-like domain"/>
    <property type="match status" value="1"/>
</dbReference>
<reference evidence="10 11" key="1">
    <citation type="submission" date="2016-05" db="EMBL/GenBank/DDBJ databases">
        <title>Nuclear genome of Blastocystis sp. subtype 1 NandII.</title>
        <authorList>
            <person name="Gentekaki E."/>
            <person name="Curtis B."/>
            <person name="Stairs C."/>
            <person name="Eme L."/>
            <person name="Herman E."/>
            <person name="Klimes V."/>
            <person name="Arias M.C."/>
            <person name="Elias M."/>
            <person name="Hilliou F."/>
            <person name="Klute M."/>
            <person name="Malik S.-B."/>
            <person name="Pightling A."/>
            <person name="Rachubinski R."/>
            <person name="Salas D."/>
            <person name="Schlacht A."/>
            <person name="Suga H."/>
            <person name="Archibald J."/>
            <person name="Ball S.G."/>
            <person name="Clark G."/>
            <person name="Dacks J."/>
            <person name="Van Der Giezen M."/>
            <person name="Tsaousis A."/>
            <person name="Roger A."/>
        </authorList>
    </citation>
    <scope>NUCLEOTIDE SEQUENCE [LARGE SCALE GENOMIC DNA]</scope>
    <source>
        <strain evidence="11">ATCC 50177 / NandII</strain>
    </source>
</reference>
<evidence type="ECO:0000259" key="9">
    <source>
        <dbReference type="Pfam" id="PF14845"/>
    </source>
</evidence>
<evidence type="ECO:0000256" key="1">
    <source>
        <dbReference type="ARBA" id="ARBA00001231"/>
    </source>
</evidence>
<name>A0A196SPV6_BLAHN</name>
<comment type="catalytic activity">
    <reaction evidence="1 6">
        <text>Hydrolysis of terminal non-reducing N-acetyl-D-hexosamine residues in N-acetyl-beta-D-hexosaminides.</text>
        <dbReference type="EC" id="3.2.1.52"/>
    </reaction>
</comment>
<dbReference type="PANTHER" id="PTHR22600">
    <property type="entry name" value="BETA-HEXOSAMINIDASE"/>
    <property type="match status" value="1"/>
</dbReference>
<dbReference type="PIRSF" id="PIRSF001093">
    <property type="entry name" value="B-hxosamndse_ab_euk"/>
    <property type="match status" value="1"/>
</dbReference>
<gene>
    <name evidence="10" type="ORF">AV274_0086</name>
</gene>
<dbReference type="Pfam" id="PF14845">
    <property type="entry name" value="Glycohydro_20b2"/>
    <property type="match status" value="1"/>
</dbReference>
<comment type="caution">
    <text evidence="10">The sequence shown here is derived from an EMBL/GenBank/DDBJ whole genome shotgun (WGS) entry which is preliminary data.</text>
</comment>
<evidence type="ECO:0000256" key="7">
    <source>
        <dbReference type="PIRSR" id="PIRSR001093-1"/>
    </source>
</evidence>
<dbReference type="GO" id="GO:0016020">
    <property type="term" value="C:membrane"/>
    <property type="evidence" value="ECO:0007669"/>
    <property type="project" value="TreeGrafter"/>
</dbReference>
<dbReference type="PRINTS" id="PR00738">
    <property type="entry name" value="GLHYDRLASE20"/>
</dbReference>
<feature type="domain" description="Beta-hexosaminidase eukaryotic type N-terminal" evidence="9">
    <location>
        <begin position="75"/>
        <end position="185"/>
    </location>
</feature>
<keyword evidence="4" id="KW-0325">Glycoprotein</keyword>
<dbReference type="OrthoDB" id="428480at2759"/>
<evidence type="ECO:0000259" key="8">
    <source>
        <dbReference type="Pfam" id="PF00728"/>
    </source>
</evidence>
<dbReference type="STRING" id="478820.A0A196SPV6"/>
<comment type="similarity">
    <text evidence="2 6">Belongs to the glycosyl hydrolase 20 family.</text>
</comment>
<keyword evidence="5 6" id="KW-0326">Glycosidase</keyword>
<dbReference type="Gene3D" id="3.20.20.80">
    <property type="entry name" value="Glycosidases"/>
    <property type="match status" value="1"/>
</dbReference>
<dbReference type="InterPro" id="IPR015883">
    <property type="entry name" value="Glyco_hydro_20_cat"/>
</dbReference>
<evidence type="ECO:0000256" key="4">
    <source>
        <dbReference type="ARBA" id="ARBA00023180"/>
    </source>
</evidence>
<dbReference type="EC" id="3.2.1.52" evidence="6"/>
<dbReference type="Pfam" id="PF00728">
    <property type="entry name" value="Glyco_hydro_20"/>
    <property type="match status" value="1"/>
</dbReference>
<organism evidence="10 11">
    <name type="scientific">Blastocystis sp. subtype 1 (strain ATCC 50177 / NandII)</name>
    <dbReference type="NCBI Taxonomy" id="478820"/>
    <lineage>
        <taxon>Eukaryota</taxon>
        <taxon>Sar</taxon>
        <taxon>Stramenopiles</taxon>
        <taxon>Bigyra</taxon>
        <taxon>Opalozoa</taxon>
        <taxon>Opalinata</taxon>
        <taxon>Blastocystidae</taxon>
        <taxon>Blastocystis</taxon>
    </lineage>
</organism>
<evidence type="ECO:0000256" key="3">
    <source>
        <dbReference type="ARBA" id="ARBA00022801"/>
    </source>
</evidence>
<proteinExistence type="inferred from homology"/>
<protein>
    <recommendedName>
        <fullName evidence="6">Beta-hexosaminidase</fullName>
        <ecNumber evidence="6">3.2.1.52</ecNumber>
    </recommendedName>
</protein>
<keyword evidence="11" id="KW-1185">Reference proteome</keyword>
<evidence type="ECO:0000313" key="10">
    <source>
        <dbReference type="EMBL" id="OAO18192.1"/>
    </source>
</evidence>
<dbReference type="InterPro" id="IPR017853">
    <property type="entry name" value="GH"/>
</dbReference>
<evidence type="ECO:0000256" key="2">
    <source>
        <dbReference type="ARBA" id="ARBA00006285"/>
    </source>
</evidence>
<dbReference type="Proteomes" id="UP000078348">
    <property type="component" value="Unassembled WGS sequence"/>
</dbReference>
<keyword evidence="3 6" id="KW-0378">Hydrolase</keyword>
<dbReference type="EMBL" id="LXWW01000003">
    <property type="protein sequence ID" value="OAO18192.1"/>
    <property type="molecule type" value="Genomic_DNA"/>
</dbReference>
<dbReference type="PANTHER" id="PTHR22600:SF21">
    <property type="entry name" value="BETA-HEXOSAMINIDASE A"/>
    <property type="match status" value="1"/>
</dbReference>
<dbReference type="InterPro" id="IPR025705">
    <property type="entry name" value="Beta_hexosaminidase_sua/sub"/>
</dbReference>
<dbReference type="InterPro" id="IPR029019">
    <property type="entry name" value="HEX_eukaryotic_N"/>
</dbReference>
<dbReference type="SUPFAM" id="SSF51445">
    <property type="entry name" value="(Trans)glycosidases"/>
    <property type="match status" value="1"/>
</dbReference>
<dbReference type="GO" id="GO:0030203">
    <property type="term" value="P:glycosaminoglycan metabolic process"/>
    <property type="evidence" value="ECO:0007669"/>
    <property type="project" value="TreeGrafter"/>
</dbReference>
<evidence type="ECO:0000313" key="11">
    <source>
        <dbReference type="Proteomes" id="UP000078348"/>
    </source>
</evidence>